<comment type="similarity">
    <text evidence="1">Belongs to the CoA-transferase III family.</text>
</comment>
<evidence type="ECO:0000313" key="2">
    <source>
        <dbReference type="EMBL" id="KNC75724.1"/>
    </source>
</evidence>
<dbReference type="GO" id="GO:0005739">
    <property type="term" value="C:mitochondrion"/>
    <property type="evidence" value="ECO:0007669"/>
    <property type="project" value="TreeGrafter"/>
</dbReference>
<protein>
    <submittedName>
        <fullName evidence="2">Uncharacterized protein</fullName>
    </submittedName>
</protein>
<dbReference type="InterPro" id="IPR050509">
    <property type="entry name" value="CoA-transferase_III"/>
</dbReference>
<dbReference type="eggNOG" id="KOG3957">
    <property type="taxonomic scope" value="Eukaryota"/>
</dbReference>
<reference evidence="2 3" key="1">
    <citation type="submission" date="2011-02" db="EMBL/GenBank/DDBJ databases">
        <title>The Genome Sequence of Sphaeroforma arctica JP610.</title>
        <authorList>
            <consortium name="The Broad Institute Genome Sequencing Platform"/>
            <person name="Russ C."/>
            <person name="Cuomo C."/>
            <person name="Young S.K."/>
            <person name="Zeng Q."/>
            <person name="Gargeya S."/>
            <person name="Alvarado L."/>
            <person name="Berlin A."/>
            <person name="Chapman S.B."/>
            <person name="Chen Z."/>
            <person name="Freedman E."/>
            <person name="Gellesch M."/>
            <person name="Goldberg J."/>
            <person name="Griggs A."/>
            <person name="Gujja S."/>
            <person name="Heilman E."/>
            <person name="Heiman D."/>
            <person name="Howarth C."/>
            <person name="Mehta T."/>
            <person name="Neiman D."/>
            <person name="Pearson M."/>
            <person name="Roberts A."/>
            <person name="Saif S."/>
            <person name="Shea T."/>
            <person name="Shenoy N."/>
            <person name="Sisk P."/>
            <person name="Stolte C."/>
            <person name="Sykes S."/>
            <person name="White J."/>
            <person name="Yandava C."/>
            <person name="Burger G."/>
            <person name="Gray M.W."/>
            <person name="Holland P.W.H."/>
            <person name="King N."/>
            <person name="Lang F.B.F."/>
            <person name="Roger A.J."/>
            <person name="Ruiz-Trillo I."/>
            <person name="Haas B."/>
            <person name="Nusbaum C."/>
            <person name="Birren B."/>
        </authorList>
    </citation>
    <scope>NUCLEOTIDE SEQUENCE [LARGE SCALE GENOMIC DNA]</scope>
    <source>
        <strain evidence="2 3">JP610</strain>
    </source>
</reference>
<gene>
    <name evidence="2" type="ORF">SARC_11756</name>
</gene>
<dbReference type="AlphaFoldDB" id="A0A0L0FG25"/>
<evidence type="ECO:0000256" key="1">
    <source>
        <dbReference type="ARBA" id="ARBA00008383"/>
    </source>
</evidence>
<dbReference type="InterPro" id="IPR003673">
    <property type="entry name" value="CoA-Trfase_fam_III"/>
</dbReference>
<accession>A0A0L0FG25</accession>
<dbReference type="GeneID" id="25912260"/>
<dbReference type="RefSeq" id="XP_014149626.1">
    <property type="nucleotide sequence ID" value="XM_014294151.1"/>
</dbReference>
<sequence>MSYTGPMSLMAGHDINYCSMSGMLSTFGRAGKNPHFPGNLAADFAGGSMMAVNGIMMALFERSSSGKGQVVDVSMRMFVWFAP</sequence>
<dbReference type="Pfam" id="PF02515">
    <property type="entry name" value="CoA_transf_3"/>
    <property type="match status" value="1"/>
</dbReference>
<dbReference type="OrthoDB" id="16747at2759"/>
<dbReference type="STRING" id="667725.A0A0L0FG25"/>
<dbReference type="Proteomes" id="UP000054560">
    <property type="component" value="Unassembled WGS sequence"/>
</dbReference>
<proteinExistence type="inferred from homology"/>
<dbReference type="SUPFAM" id="SSF89796">
    <property type="entry name" value="CoA-transferase family III (CaiB/BaiF)"/>
    <property type="match status" value="1"/>
</dbReference>
<name>A0A0L0FG25_9EUKA</name>
<dbReference type="EMBL" id="KQ243455">
    <property type="protein sequence ID" value="KNC75724.1"/>
    <property type="molecule type" value="Genomic_DNA"/>
</dbReference>
<dbReference type="PANTHER" id="PTHR48228:SF5">
    <property type="entry name" value="ALPHA-METHYLACYL-COA RACEMASE"/>
    <property type="match status" value="1"/>
</dbReference>
<organism evidence="2 3">
    <name type="scientific">Sphaeroforma arctica JP610</name>
    <dbReference type="NCBI Taxonomy" id="667725"/>
    <lineage>
        <taxon>Eukaryota</taxon>
        <taxon>Ichthyosporea</taxon>
        <taxon>Ichthyophonida</taxon>
        <taxon>Sphaeroforma</taxon>
    </lineage>
</organism>
<dbReference type="PANTHER" id="PTHR48228">
    <property type="entry name" value="SUCCINYL-COA--D-CITRAMALATE COA-TRANSFERASE"/>
    <property type="match status" value="1"/>
</dbReference>
<dbReference type="GO" id="GO:0008111">
    <property type="term" value="F:alpha-methylacyl-CoA racemase activity"/>
    <property type="evidence" value="ECO:0007669"/>
    <property type="project" value="TreeGrafter"/>
</dbReference>
<keyword evidence="3" id="KW-1185">Reference proteome</keyword>
<dbReference type="InterPro" id="IPR023606">
    <property type="entry name" value="CoA-Trfase_III_dom_1_sf"/>
</dbReference>
<dbReference type="Gene3D" id="3.40.50.10540">
    <property type="entry name" value="Crotonobetainyl-coa:carnitine coa-transferase, domain 1"/>
    <property type="match status" value="1"/>
</dbReference>
<dbReference type="GO" id="GO:0008206">
    <property type="term" value="P:bile acid metabolic process"/>
    <property type="evidence" value="ECO:0007669"/>
    <property type="project" value="TreeGrafter"/>
</dbReference>
<evidence type="ECO:0000313" key="3">
    <source>
        <dbReference type="Proteomes" id="UP000054560"/>
    </source>
</evidence>